<dbReference type="Proteomes" id="UP000007304">
    <property type="component" value="Unassembled WGS sequence"/>
</dbReference>
<dbReference type="InParanoid" id="H6C4Z8"/>
<dbReference type="Pfam" id="PF03398">
    <property type="entry name" value="Ist1"/>
    <property type="match status" value="1"/>
</dbReference>
<gene>
    <name evidence="3" type="ORF">HMPREF1120_06901</name>
</gene>
<accession>H6C4Z8</accession>
<proteinExistence type="inferred from homology"/>
<evidence type="ECO:0000313" key="4">
    <source>
        <dbReference type="Proteomes" id="UP000007304"/>
    </source>
</evidence>
<dbReference type="PANTHER" id="PTHR12161:SF5">
    <property type="entry name" value="IST1 HOMOLOG"/>
    <property type="match status" value="1"/>
</dbReference>
<feature type="region of interest" description="Disordered" evidence="2">
    <location>
        <begin position="93"/>
        <end position="113"/>
    </location>
</feature>
<feature type="compositionally biased region" description="Low complexity" evidence="2">
    <location>
        <begin position="314"/>
        <end position="324"/>
    </location>
</feature>
<evidence type="ECO:0000313" key="3">
    <source>
        <dbReference type="EMBL" id="EHY58899.1"/>
    </source>
</evidence>
<organism evidence="3 4">
    <name type="scientific">Exophiala dermatitidis (strain ATCC 34100 / CBS 525.76 / NIH/UT8656)</name>
    <name type="common">Black yeast</name>
    <name type="synonym">Wangiella dermatitidis</name>
    <dbReference type="NCBI Taxonomy" id="858893"/>
    <lineage>
        <taxon>Eukaryota</taxon>
        <taxon>Fungi</taxon>
        <taxon>Dikarya</taxon>
        <taxon>Ascomycota</taxon>
        <taxon>Pezizomycotina</taxon>
        <taxon>Eurotiomycetes</taxon>
        <taxon>Chaetothyriomycetidae</taxon>
        <taxon>Chaetothyriales</taxon>
        <taxon>Herpotrichiellaceae</taxon>
        <taxon>Exophiala</taxon>
    </lineage>
</organism>
<feature type="compositionally biased region" description="Gly residues" evidence="2">
    <location>
        <begin position="334"/>
        <end position="344"/>
    </location>
</feature>
<dbReference type="FunCoup" id="H6C4Z8">
    <property type="interactions" value="760"/>
</dbReference>
<dbReference type="Gene3D" id="1.20.1260.60">
    <property type="entry name" value="Vacuolar protein sorting-associated protein Ist1"/>
    <property type="match status" value="1"/>
</dbReference>
<dbReference type="GeneID" id="20311540"/>
<dbReference type="STRING" id="858893.H6C4Z8"/>
<dbReference type="VEuPathDB" id="FungiDB:HMPREF1120_06901"/>
<dbReference type="eggNOG" id="KOG2027">
    <property type="taxonomic scope" value="Eukaryota"/>
</dbReference>
<dbReference type="InterPro" id="IPR042277">
    <property type="entry name" value="IST1-like"/>
</dbReference>
<name>H6C4Z8_EXODN</name>
<keyword evidence="4" id="KW-1185">Reference proteome</keyword>
<feature type="region of interest" description="Disordered" evidence="2">
    <location>
        <begin position="214"/>
        <end position="349"/>
    </location>
</feature>
<dbReference type="OMA" id="HEVREFT"/>
<evidence type="ECO:0000256" key="1">
    <source>
        <dbReference type="ARBA" id="ARBA00005536"/>
    </source>
</evidence>
<dbReference type="HOGENOM" id="CLU_037652_2_1_1"/>
<dbReference type="FunFam" id="1.20.1260.60:FF:000002">
    <property type="entry name" value="Vacuolar protein sorting-associated protein IST1"/>
    <property type="match status" value="1"/>
</dbReference>
<dbReference type="PANTHER" id="PTHR12161">
    <property type="entry name" value="IST1 FAMILY MEMBER"/>
    <property type="match status" value="1"/>
</dbReference>
<reference evidence="3" key="1">
    <citation type="submission" date="2011-07" db="EMBL/GenBank/DDBJ databases">
        <title>The Genome Sequence of Exophiala (Wangiella) dermatitidis NIH/UT8656.</title>
        <authorList>
            <consortium name="The Broad Institute Genome Sequencing Platform"/>
            <person name="Cuomo C."/>
            <person name="Wang Z."/>
            <person name="Hunicke-Smith S."/>
            <person name="Szanislo P.J."/>
            <person name="Earl A."/>
            <person name="Young S.K."/>
            <person name="Zeng Q."/>
            <person name="Gargeya S."/>
            <person name="Fitzgerald M."/>
            <person name="Haas B."/>
            <person name="Abouelleil A."/>
            <person name="Alvarado L."/>
            <person name="Arachchi H.M."/>
            <person name="Berlin A."/>
            <person name="Brown A."/>
            <person name="Chapman S.B."/>
            <person name="Chen Z."/>
            <person name="Dunbar C."/>
            <person name="Freedman E."/>
            <person name="Gearin G."/>
            <person name="Gellesch M."/>
            <person name="Goldberg J."/>
            <person name="Griggs A."/>
            <person name="Gujja S."/>
            <person name="Heiman D."/>
            <person name="Howarth C."/>
            <person name="Larson L."/>
            <person name="Lui A."/>
            <person name="MacDonald P.J.P."/>
            <person name="Montmayeur A."/>
            <person name="Murphy C."/>
            <person name="Neiman D."/>
            <person name="Pearson M."/>
            <person name="Priest M."/>
            <person name="Roberts A."/>
            <person name="Saif S."/>
            <person name="Shea T."/>
            <person name="Shenoy N."/>
            <person name="Sisk P."/>
            <person name="Stolte C."/>
            <person name="Sykes S."/>
            <person name="Wortman J."/>
            <person name="Nusbaum C."/>
            <person name="Birren B."/>
        </authorList>
    </citation>
    <scope>NUCLEOTIDE SEQUENCE</scope>
    <source>
        <strain evidence="3">NIH/UT8656</strain>
    </source>
</reference>
<dbReference type="AlphaFoldDB" id="H6C4Z8"/>
<sequence>MPAASPQTIKLKSTLRLLIPRLRNAQKKDTALSIAARREMAELLSQARETSARIRVENIIHTDITVELMEILELYAELLLARAGLLDMRDKNIKEGNHSNTTDPSLDGTSSSSTGLEEAAASIIYAAPRLPRDVRELGIVRNMLIERFGKDFAVRANDNIDNIVPARVVDKLKVDPPSPKLVQAYLEEIARTYGVDWPPVKQTNDLDELAREINDENDDDDDNGGMKEQPILADTETAVTPSTPGGVKKPNKIDIDGIGTLQNATPPKSFAPGGGVRSPVSVAPPAARSDNPSPKVRLPGGGEIEDRKPKQQPTTTSTSTSSITAKANHAPAAGSGGGAGGGVPGKVPTVDDLAKRFSALKR</sequence>
<comment type="similarity">
    <text evidence="1">Belongs to the IST1 family.</text>
</comment>
<protein>
    <submittedName>
        <fullName evidence="3">Uncharacterized protein</fullName>
    </submittedName>
</protein>
<dbReference type="RefSeq" id="XP_009159360.1">
    <property type="nucleotide sequence ID" value="XM_009161112.1"/>
</dbReference>
<dbReference type="EMBL" id="JH226135">
    <property type="protein sequence ID" value="EHY58899.1"/>
    <property type="molecule type" value="Genomic_DNA"/>
</dbReference>
<dbReference type="InterPro" id="IPR005061">
    <property type="entry name" value="Ist1"/>
</dbReference>
<dbReference type="GO" id="GO:0015031">
    <property type="term" value="P:protein transport"/>
    <property type="evidence" value="ECO:0007669"/>
    <property type="project" value="InterPro"/>
</dbReference>
<evidence type="ECO:0000256" key="2">
    <source>
        <dbReference type="SAM" id="MobiDB-lite"/>
    </source>
</evidence>
<feature type="compositionally biased region" description="Low complexity" evidence="2">
    <location>
        <begin position="101"/>
        <end position="113"/>
    </location>
</feature>
<dbReference type="OrthoDB" id="29853at2759"/>